<keyword evidence="1" id="KW-0677">Repeat</keyword>
<accession>A0A7S0FC68</accession>
<dbReference type="GO" id="GO:0051879">
    <property type="term" value="F:Hsp90 protein binding"/>
    <property type="evidence" value="ECO:0007669"/>
    <property type="project" value="TreeGrafter"/>
</dbReference>
<sequence>MGMGSREEAEAHKLRGNELLKVGKAAEAAEAYGLAIEADPEVAAFWSNRSAARLKAGDATGALEDAEEAVRLKPGWSKGHHRKATALQTLGRPREAASACERGLEAAGGAGAEEGELKELRRLKKVTLATAAVAALRGWWHGTVSATLGGFDQELHFMPENVLGCAVYGNELCGTYSVDDVEESKGGGLRGGVNVSLDSTRVPYLFCVGDGDGLLHLCCPMRSPEERPRTFDGPGYVAMRPGRLSGKDAAALAGLPEGQRILRYLEELAEIVESRPSPAEGSGAAVAERLEDEAEGSTLTTSRLFGEESLEDRAKKMASEQKMAALRIKYTGEVEEAARALIKGEVDVASAYPEQAKELERVLRRFGGKKKADEKIAGSAKGRKGAADTTGDRVVGEADAPAPVVAAAPAPTAAATAPASTAVPSPAPAAPAAAPVSAATAAPAPAAAAAAPSAPALGPAPLPAAARGPPAWNCWQACFVGFSRRQR</sequence>
<dbReference type="Gene3D" id="1.25.40.10">
    <property type="entry name" value="Tetratricopeptide repeat domain"/>
    <property type="match status" value="1"/>
</dbReference>
<dbReference type="PROSITE" id="PS50005">
    <property type="entry name" value="TPR"/>
    <property type="match status" value="1"/>
</dbReference>
<protein>
    <submittedName>
        <fullName evidence="5">Uncharacterized protein</fullName>
    </submittedName>
</protein>
<feature type="repeat" description="TPR" evidence="3">
    <location>
        <begin position="9"/>
        <end position="42"/>
    </location>
</feature>
<name>A0A7S0FC68_9DINO</name>
<dbReference type="EMBL" id="HBEG01011449">
    <property type="protein sequence ID" value="CAD8351475.1"/>
    <property type="molecule type" value="Transcribed_RNA"/>
</dbReference>
<dbReference type="AlphaFoldDB" id="A0A7S0FC68"/>
<dbReference type="PANTHER" id="PTHR22904:SF523">
    <property type="entry name" value="STRESS-INDUCED-PHOSPHOPROTEIN 1"/>
    <property type="match status" value="1"/>
</dbReference>
<reference evidence="5" key="1">
    <citation type="submission" date="2021-01" db="EMBL/GenBank/DDBJ databases">
        <authorList>
            <person name="Corre E."/>
            <person name="Pelletier E."/>
            <person name="Niang G."/>
            <person name="Scheremetjew M."/>
            <person name="Finn R."/>
            <person name="Kale V."/>
            <person name="Holt S."/>
            <person name="Cochrane G."/>
            <person name="Meng A."/>
            <person name="Brown T."/>
            <person name="Cohen L."/>
        </authorList>
    </citation>
    <scope>NUCLEOTIDE SEQUENCE</scope>
    <source>
        <strain evidence="5">Pbaha01</strain>
    </source>
</reference>
<feature type="region of interest" description="Disordered" evidence="4">
    <location>
        <begin position="367"/>
        <end position="394"/>
    </location>
</feature>
<keyword evidence="2 3" id="KW-0802">TPR repeat</keyword>
<evidence type="ECO:0000256" key="2">
    <source>
        <dbReference type="ARBA" id="ARBA00022803"/>
    </source>
</evidence>
<dbReference type="InterPro" id="IPR011990">
    <property type="entry name" value="TPR-like_helical_dom_sf"/>
</dbReference>
<evidence type="ECO:0000256" key="4">
    <source>
        <dbReference type="SAM" id="MobiDB-lite"/>
    </source>
</evidence>
<proteinExistence type="predicted"/>
<dbReference type="SUPFAM" id="SSF48452">
    <property type="entry name" value="TPR-like"/>
    <property type="match status" value="1"/>
</dbReference>
<dbReference type="PANTHER" id="PTHR22904">
    <property type="entry name" value="TPR REPEAT CONTAINING PROTEIN"/>
    <property type="match status" value="1"/>
</dbReference>
<dbReference type="InterPro" id="IPR019734">
    <property type="entry name" value="TPR_rpt"/>
</dbReference>
<evidence type="ECO:0000313" key="5">
    <source>
        <dbReference type="EMBL" id="CAD8351475.1"/>
    </source>
</evidence>
<organism evidence="5">
    <name type="scientific">Pyrodinium bahamense</name>
    <dbReference type="NCBI Taxonomy" id="73915"/>
    <lineage>
        <taxon>Eukaryota</taxon>
        <taxon>Sar</taxon>
        <taxon>Alveolata</taxon>
        <taxon>Dinophyceae</taxon>
        <taxon>Gonyaulacales</taxon>
        <taxon>Pyrocystaceae</taxon>
        <taxon>Pyrodinium</taxon>
    </lineage>
</organism>
<dbReference type="SMART" id="SM00028">
    <property type="entry name" value="TPR"/>
    <property type="match status" value="3"/>
</dbReference>
<gene>
    <name evidence="5" type="ORF">PBAH0796_LOCUS6842</name>
</gene>
<evidence type="ECO:0000256" key="3">
    <source>
        <dbReference type="PROSITE-ProRule" id="PRU00339"/>
    </source>
</evidence>
<evidence type="ECO:0000256" key="1">
    <source>
        <dbReference type="ARBA" id="ARBA00022737"/>
    </source>
</evidence>